<evidence type="ECO:0008006" key="4">
    <source>
        <dbReference type="Google" id="ProtNLM"/>
    </source>
</evidence>
<keyword evidence="1" id="KW-0812">Transmembrane</keyword>
<dbReference type="AlphaFoldDB" id="A0A7D4BYZ2"/>
<name>A0A7D4BYZ2_9BACT</name>
<reference evidence="2 3" key="1">
    <citation type="submission" date="2019-07" db="EMBL/GenBank/DDBJ databases">
        <title>Thalassofilum flectens gen. nov., sp. nov., a novel moderate thermophilic anaerobe from a shallow sea hot spring in Kunashir Island (Russia), representing a new family in the order Bacteroidales, and proposal of Thalassofilacea fam. nov.</title>
        <authorList>
            <person name="Kochetkova T.V."/>
            <person name="Podosokorskaya O.A."/>
            <person name="Novikov A."/>
            <person name="Elcheninov A.G."/>
            <person name="Toshchakov S.V."/>
            <person name="Kublanov I.V."/>
        </authorList>
    </citation>
    <scope>NUCLEOTIDE SEQUENCE [LARGE SCALE GENOMIC DNA]</scope>
    <source>
        <strain evidence="2 3">38-H</strain>
    </source>
</reference>
<dbReference type="Proteomes" id="UP000500961">
    <property type="component" value="Chromosome"/>
</dbReference>
<proteinExistence type="predicted"/>
<sequence length="80" mass="8924">MLTLKLILVAAAILGIALLGMAVRIIFHKSHKFPETSAGHNRELRKRGVTCPRHEEIKCWGKNGKNADCATCYEHAREVV</sequence>
<organism evidence="2 3">
    <name type="scientific">Tenuifilum thalassicum</name>
    <dbReference type="NCBI Taxonomy" id="2590900"/>
    <lineage>
        <taxon>Bacteria</taxon>
        <taxon>Pseudomonadati</taxon>
        <taxon>Bacteroidota</taxon>
        <taxon>Bacteroidia</taxon>
        <taxon>Bacteroidales</taxon>
        <taxon>Tenuifilaceae</taxon>
        <taxon>Tenuifilum</taxon>
    </lineage>
</organism>
<keyword evidence="1" id="KW-1133">Transmembrane helix</keyword>
<accession>A0A7D4BYZ2</accession>
<keyword evidence="3" id="KW-1185">Reference proteome</keyword>
<gene>
    <name evidence="2" type="ORF">FHG85_03475</name>
</gene>
<feature type="transmembrane region" description="Helical" evidence="1">
    <location>
        <begin position="6"/>
        <end position="27"/>
    </location>
</feature>
<protein>
    <recommendedName>
        <fullName evidence="4">Membrane or secreted protein</fullName>
    </recommendedName>
</protein>
<dbReference type="EMBL" id="CP041345">
    <property type="protein sequence ID" value="QKG79364.1"/>
    <property type="molecule type" value="Genomic_DNA"/>
</dbReference>
<evidence type="ECO:0000313" key="2">
    <source>
        <dbReference type="EMBL" id="QKG79364.1"/>
    </source>
</evidence>
<dbReference type="KEGG" id="ttz:FHG85_03475"/>
<evidence type="ECO:0000256" key="1">
    <source>
        <dbReference type="SAM" id="Phobius"/>
    </source>
</evidence>
<dbReference type="RefSeq" id="WP_173073040.1">
    <property type="nucleotide sequence ID" value="NZ_CP041345.1"/>
</dbReference>
<evidence type="ECO:0000313" key="3">
    <source>
        <dbReference type="Proteomes" id="UP000500961"/>
    </source>
</evidence>
<keyword evidence="1" id="KW-0472">Membrane</keyword>